<dbReference type="GO" id="GO:0016020">
    <property type="term" value="C:membrane"/>
    <property type="evidence" value="ECO:0007669"/>
    <property type="project" value="UniProtKB-SubCell"/>
</dbReference>
<organism evidence="7 8">
    <name type="scientific">Chenopodium quinoa</name>
    <name type="common">Quinoa</name>
    <dbReference type="NCBI Taxonomy" id="63459"/>
    <lineage>
        <taxon>Eukaryota</taxon>
        <taxon>Viridiplantae</taxon>
        <taxon>Streptophyta</taxon>
        <taxon>Embryophyta</taxon>
        <taxon>Tracheophyta</taxon>
        <taxon>Spermatophyta</taxon>
        <taxon>Magnoliopsida</taxon>
        <taxon>eudicotyledons</taxon>
        <taxon>Gunneridae</taxon>
        <taxon>Pentapetalae</taxon>
        <taxon>Caryophyllales</taxon>
        <taxon>Chenopodiaceae</taxon>
        <taxon>Chenopodioideae</taxon>
        <taxon>Atripliceae</taxon>
        <taxon>Chenopodium</taxon>
    </lineage>
</organism>
<feature type="transmembrane region" description="Helical" evidence="6">
    <location>
        <begin position="153"/>
        <end position="172"/>
    </location>
</feature>
<reference evidence="7" key="1">
    <citation type="journal article" date="2017" name="Nature">
        <title>The genome of Chenopodium quinoa.</title>
        <authorList>
            <person name="Jarvis D.E."/>
            <person name="Ho Y.S."/>
            <person name="Lightfoot D.J."/>
            <person name="Schmoeckel S.M."/>
            <person name="Li B."/>
            <person name="Borm T.J.A."/>
            <person name="Ohyanagi H."/>
            <person name="Mineta K."/>
            <person name="Michell C.T."/>
            <person name="Saber N."/>
            <person name="Kharbatia N.M."/>
            <person name="Rupper R.R."/>
            <person name="Sharp A.R."/>
            <person name="Dally N."/>
            <person name="Boughton B.A."/>
            <person name="Woo Y.H."/>
            <person name="Gao G."/>
            <person name="Schijlen E.G.W.M."/>
            <person name="Guo X."/>
            <person name="Momin A.A."/>
            <person name="Negrao S."/>
            <person name="Al-Babili S."/>
            <person name="Gehring C."/>
            <person name="Roessner U."/>
            <person name="Jung C."/>
            <person name="Murphy K."/>
            <person name="Arold S.T."/>
            <person name="Gojobori T."/>
            <person name="van der Linden C.G."/>
            <person name="van Loo E.N."/>
            <person name="Jellen E.N."/>
            <person name="Maughan P.J."/>
            <person name="Tester M."/>
        </authorList>
    </citation>
    <scope>NUCLEOTIDE SEQUENCE [LARGE SCALE GENOMIC DNA]</scope>
    <source>
        <strain evidence="7">cv. PI 614886</strain>
    </source>
</reference>
<evidence type="ECO:0000256" key="5">
    <source>
        <dbReference type="ARBA" id="ARBA00023136"/>
    </source>
</evidence>
<name>A0A803LIW6_CHEQI</name>
<dbReference type="Gramene" id="AUR62013913-RA">
    <property type="protein sequence ID" value="AUR62013913-RA:cds"/>
    <property type="gene ID" value="AUR62013913"/>
</dbReference>
<evidence type="ECO:0000256" key="4">
    <source>
        <dbReference type="ARBA" id="ARBA00022989"/>
    </source>
</evidence>
<keyword evidence="5 6" id="KW-0472">Membrane</keyword>
<keyword evidence="8" id="KW-1185">Reference proteome</keyword>
<comment type="subcellular location">
    <subcellularLocation>
        <location evidence="1">Membrane</location>
    </subcellularLocation>
</comment>
<accession>A0A803LIW6</accession>
<evidence type="ECO:0000313" key="8">
    <source>
        <dbReference type="Proteomes" id="UP000596660"/>
    </source>
</evidence>
<dbReference type="AlphaFoldDB" id="A0A803LIW6"/>
<dbReference type="Proteomes" id="UP000596660">
    <property type="component" value="Unplaced"/>
</dbReference>
<keyword evidence="3 6" id="KW-0812">Transmembrane</keyword>
<proteinExistence type="inferred from homology"/>
<evidence type="ECO:0000256" key="2">
    <source>
        <dbReference type="ARBA" id="ARBA00009074"/>
    </source>
</evidence>
<evidence type="ECO:0000313" key="7">
    <source>
        <dbReference type="EnsemblPlants" id="AUR62013913-RA:cds"/>
    </source>
</evidence>
<evidence type="ECO:0000256" key="1">
    <source>
        <dbReference type="ARBA" id="ARBA00004370"/>
    </source>
</evidence>
<sequence length="312" mass="35660">MNNDMLSSKSNKIWWSKVKSSFSSKYEPRQEAVIDLIKSSNLQTLLVDYFDASLEASNICESLLKGIHKTRSNHRFIKRVLKLSEQGDEQCHELLLQELASFASLSNPLLEIIDGTVDFRMIHENYSHLLRKLTSRKRKIKRREKFTRLYKKAAGYGFVITYAVFAIALLALAMHSMVGLLGAPALLLPLSKGVMKSVHGGGSLKTSFLKHLGSQLDVAARGIYTFINDFDTVGRLVTRLHDEVEHKRQVAKMCVRNGRNHEVIREALKDIQLHEHGFEEQMDELEEHIYLCFLTINRSRRLVLQEILAPLS</sequence>
<keyword evidence="4 6" id="KW-1133">Transmembrane helix</keyword>
<dbReference type="InterPro" id="IPR007749">
    <property type="entry name" value="DUF677"/>
</dbReference>
<dbReference type="PANTHER" id="PTHR31113">
    <property type="entry name" value="UPF0496 PROTEIN 3-RELATED"/>
    <property type="match status" value="1"/>
</dbReference>
<reference evidence="7" key="2">
    <citation type="submission" date="2021-03" db="UniProtKB">
        <authorList>
            <consortium name="EnsemblPlants"/>
        </authorList>
    </citation>
    <scope>IDENTIFICATION</scope>
</reference>
<dbReference type="EnsemblPlants" id="AUR62013913-RA">
    <property type="protein sequence ID" value="AUR62013913-RA:cds"/>
    <property type="gene ID" value="AUR62013913"/>
</dbReference>
<evidence type="ECO:0000256" key="6">
    <source>
        <dbReference type="SAM" id="Phobius"/>
    </source>
</evidence>
<dbReference type="OMA" id="YCIINET"/>
<evidence type="ECO:0000256" key="3">
    <source>
        <dbReference type="ARBA" id="ARBA00022692"/>
    </source>
</evidence>
<protein>
    <submittedName>
        <fullName evidence="7">Uncharacterized protein</fullName>
    </submittedName>
</protein>
<dbReference type="PANTHER" id="PTHR31113:SF20">
    <property type="entry name" value="UPF0496 PROTEIN 2-RELATED"/>
    <property type="match status" value="1"/>
</dbReference>
<comment type="similarity">
    <text evidence="2">Belongs to the UPF0496 family.</text>
</comment>
<dbReference type="Pfam" id="PF05055">
    <property type="entry name" value="DUF677"/>
    <property type="match status" value="1"/>
</dbReference>